<evidence type="ECO:0000256" key="4">
    <source>
        <dbReference type="ARBA" id="ARBA00022827"/>
    </source>
</evidence>
<dbReference type="Gene3D" id="3.50.50.60">
    <property type="entry name" value="FAD/NAD(P)-binding domain"/>
    <property type="match status" value="1"/>
</dbReference>
<evidence type="ECO:0000256" key="3">
    <source>
        <dbReference type="ARBA" id="ARBA00022694"/>
    </source>
</evidence>
<comment type="cofactor">
    <cofactor evidence="1">
        <name>FAD</name>
        <dbReference type="ChEBI" id="CHEBI:57692"/>
    </cofactor>
</comment>
<sequence>MRATVVGGGLAGSEAAWQLAQRGVEVSLCEMRPAVTTPAHKSDRLGELVCSNSLGSDTAGSAPALLKAEMRRFGSLILEAAEKAKVPAGSALAVDRDVFAGHVTERLAGHGRIRIERRPVVAPEGPVVVATGPLTSPDLAAHLRDRVGAEHLHFFDAAAPIVTRESLNESRLFAASRYGKGDGVYLNAPFTREEYDAFHEALVNAENTVLHLAEEKDVCFFEGCLPVEVLARRGKDTLRYGPMKPVGLRDPRTE</sequence>
<protein>
    <submittedName>
        <fullName evidence="7">Methylenetetrahydrofolate--tRNA-(Uracil(54)-C(5))-methyltransferase (FADH(2)-oxidizing) TrmFO</fullName>
    </submittedName>
</protein>
<evidence type="ECO:0000313" key="7">
    <source>
        <dbReference type="EMBL" id="MBM3275125.1"/>
    </source>
</evidence>
<dbReference type="InterPro" id="IPR040131">
    <property type="entry name" value="MnmG_N"/>
</dbReference>
<dbReference type="SUPFAM" id="SSF51905">
    <property type="entry name" value="FAD/NAD(P)-binding domain"/>
    <property type="match status" value="1"/>
</dbReference>
<dbReference type="Pfam" id="PF01134">
    <property type="entry name" value="GIDA"/>
    <property type="match status" value="1"/>
</dbReference>
<gene>
    <name evidence="7" type="primary">trmFO</name>
    <name evidence="7" type="ORF">FJZ00_08220</name>
</gene>
<organism evidence="7 8">
    <name type="scientific">Candidatus Tanganyikabacteria bacterium</name>
    <dbReference type="NCBI Taxonomy" id="2961651"/>
    <lineage>
        <taxon>Bacteria</taxon>
        <taxon>Bacillati</taxon>
        <taxon>Candidatus Sericytochromatia</taxon>
        <taxon>Candidatus Tanganyikabacteria</taxon>
    </lineage>
</organism>
<dbReference type="GO" id="GO:0050660">
    <property type="term" value="F:flavin adenine dinucleotide binding"/>
    <property type="evidence" value="ECO:0007669"/>
    <property type="project" value="InterPro"/>
</dbReference>
<dbReference type="GO" id="GO:0002098">
    <property type="term" value="P:tRNA wobble uridine modification"/>
    <property type="evidence" value="ECO:0007669"/>
    <property type="project" value="TreeGrafter"/>
</dbReference>
<evidence type="ECO:0000259" key="6">
    <source>
        <dbReference type="Pfam" id="PF01134"/>
    </source>
</evidence>
<dbReference type="InterPro" id="IPR036188">
    <property type="entry name" value="FAD/NAD-bd_sf"/>
</dbReference>
<comment type="caution">
    <text evidence="7">The sequence shown here is derived from an EMBL/GenBank/DDBJ whole genome shotgun (WGS) entry which is preliminary data.</text>
</comment>
<dbReference type="PANTHER" id="PTHR11806:SF2">
    <property type="entry name" value="METHYLENETETRAHYDROFOLATE--TRNA-(URACIL-5-)-METHYLTRANSFERASE TRMFO"/>
    <property type="match status" value="1"/>
</dbReference>
<evidence type="ECO:0000256" key="5">
    <source>
        <dbReference type="ARBA" id="ARBA00023027"/>
    </source>
</evidence>
<dbReference type="NCBIfam" id="NF003739">
    <property type="entry name" value="PRK05335.1"/>
    <property type="match status" value="1"/>
</dbReference>
<dbReference type="EMBL" id="VGJX01000453">
    <property type="protein sequence ID" value="MBM3275125.1"/>
    <property type="molecule type" value="Genomic_DNA"/>
</dbReference>
<proteinExistence type="predicted"/>
<dbReference type="GO" id="GO:0030488">
    <property type="term" value="P:tRNA methylation"/>
    <property type="evidence" value="ECO:0007669"/>
    <property type="project" value="TreeGrafter"/>
</dbReference>
<accession>A0A937X697</accession>
<dbReference type="PANTHER" id="PTHR11806">
    <property type="entry name" value="GLUCOSE INHIBITED DIVISION PROTEIN A"/>
    <property type="match status" value="1"/>
</dbReference>
<feature type="non-terminal residue" evidence="7">
    <location>
        <position position="254"/>
    </location>
</feature>
<feature type="domain" description="MnmG N-terminal" evidence="6">
    <location>
        <begin position="4"/>
        <end position="250"/>
    </location>
</feature>
<keyword evidence="5" id="KW-0520">NAD</keyword>
<evidence type="ECO:0000256" key="1">
    <source>
        <dbReference type="ARBA" id="ARBA00001974"/>
    </source>
</evidence>
<dbReference type="AlphaFoldDB" id="A0A937X697"/>
<name>A0A937X697_9BACT</name>
<dbReference type="InterPro" id="IPR002218">
    <property type="entry name" value="MnmG-rel"/>
</dbReference>
<reference evidence="7 8" key="1">
    <citation type="submission" date="2019-03" db="EMBL/GenBank/DDBJ databases">
        <title>Lake Tanganyika Metagenome-Assembled Genomes (MAGs).</title>
        <authorList>
            <person name="Tran P."/>
        </authorList>
    </citation>
    <scope>NUCLEOTIDE SEQUENCE [LARGE SCALE GENOMIC DNA]</scope>
    <source>
        <strain evidence="7">K_DeepCast_65m_m2_236</strain>
    </source>
</reference>
<evidence type="ECO:0000313" key="8">
    <source>
        <dbReference type="Proteomes" id="UP000703893"/>
    </source>
</evidence>
<dbReference type="GO" id="GO:0005829">
    <property type="term" value="C:cytosol"/>
    <property type="evidence" value="ECO:0007669"/>
    <property type="project" value="TreeGrafter"/>
</dbReference>
<keyword evidence="4" id="KW-0274">FAD</keyword>
<keyword evidence="3" id="KW-0819">tRNA processing</keyword>
<keyword evidence="2" id="KW-0285">Flavoprotein</keyword>
<evidence type="ECO:0000256" key="2">
    <source>
        <dbReference type="ARBA" id="ARBA00022630"/>
    </source>
</evidence>
<dbReference type="Proteomes" id="UP000703893">
    <property type="component" value="Unassembled WGS sequence"/>
</dbReference>